<dbReference type="EMBL" id="LRQB01000015">
    <property type="protein sequence ID" value="KXA22311.1"/>
    <property type="molecule type" value="Genomic_DNA"/>
</dbReference>
<comment type="similarity">
    <text evidence="5">Belongs to the bacterial ribosomal protein bL25 family. CTC subfamily.</text>
</comment>
<evidence type="ECO:0000256" key="5">
    <source>
        <dbReference type="HAMAP-Rule" id="MF_01334"/>
    </source>
</evidence>
<dbReference type="SUPFAM" id="SSF50715">
    <property type="entry name" value="Ribosomal protein L25-like"/>
    <property type="match status" value="1"/>
</dbReference>
<keyword evidence="1 5" id="KW-0699">rRNA-binding</keyword>
<evidence type="ECO:0000313" key="10">
    <source>
        <dbReference type="Proteomes" id="UP000070687"/>
    </source>
</evidence>
<dbReference type="AlphaFoldDB" id="A0A133P1A3"/>
<name>A0A133P1A3_GARVA</name>
<gene>
    <name evidence="5" type="primary">rplY</name>
    <name evidence="5" type="synonym">ctc</name>
    <name evidence="9" type="ORF">HMPREF3208_00346</name>
</gene>
<accession>A0A133P1A3</accession>
<proteinExistence type="inferred from homology"/>
<sequence>MPLMVFGASVRLKLDLIYNYPDHKETDMATKITLEGELRSEFGKGVARRLRVAHLIPASLYAGGAEPVHVTLPMRETTLALRHANALFTIKFGDESRIAVVKDVQRNPVKRIVEHVDFYEVKAGEKIDVEVPVFVEGTPKGAAVAFVDVQELKVRADVANLPERLVVNVDGLTDGTKVFAKDVKLPEGAELDMDGEESVVSVTVPEDAAAPAAGTDAAAPAADAAPAEEK</sequence>
<dbReference type="NCBIfam" id="NF004131">
    <property type="entry name" value="PRK05618.2-1"/>
    <property type="match status" value="1"/>
</dbReference>
<dbReference type="InterPro" id="IPR020056">
    <property type="entry name" value="Rbsml_bL25/Gln-tRNA_synth_N"/>
</dbReference>
<dbReference type="InterPro" id="IPR037121">
    <property type="entry name" value="Ribosomal_bL25_C"/>
</dbReference>
<evidence type="ECO:0000256" key="1">
    <source>
        <dbReference type="ARBA" id="ARBA00022730"/>
    </source>
</evidence>
<dbReference type="InterPro" id="IPR020930">
    <property type="entry name" value="Ribosomal_uL5_bac-type"/>
</dbReference>
<dbReference type="GO" id="GO:0006412">
    <property type="term" value="P:translation"/>
    <property type="evidence" value="ECO:0007669"/>
    <property type="project" value="UniProtKB-UniRule"/>
</dbReference>
<feature type="compositionally biased region" description="Low complexity" evidence="6">
    <location>
        <begin position="207"/>
        <end position="230"/>
    </location>
</feature>
<dbReference type="Proteomes" id="UP000070687">
    <property type="component" value="Unassembled WGS sequence"/>
</dbReference>
<keyword evidence="4 5" id="KW-0687">Ribonucleoprotein</keyword>
<evidence type="ECO:0000259" key="7">
    <source>
        <dbReference type="Pfam" id="PF01386"/>
    </source>
</evidence>
<keyword evidence="2 5" id="KW-0694">RNA-binding</keyword>
<comment type="subunit">
    <text evidence="5">Part of the 50S ribosomal subunit; part of the 5S rRNA/L5/L18/L25 subcomplex. Contacts the 5S rRNA. Binds to the 5S rRNA independently of L5 and L18.</text>
</comment>
<dbReference type="InterPro" id="IPR020057">
    <property type="entry name" value="Ribosomal_bL25_b-dom"/>
</dbReference>
<comment type="function">
    <text evidence="5">This is one of the proteins that binds to the 5S RNA in the ribosome where it forms part of the central protuberance.</text>
</comment>
<protein>
    <recommendedName>
        <fullName evidence="5">Large ribosomal subunit protein bL25</fullName>
    </recommendedName>
    <alternativeName>
        <fullName evidence="5">General stress protein CTC</fullName>
    </alternativeName>
</protein>
<dbReference type="InterPro" id="IPR011035">
    <property type="entry name" value="Ribosomal_bL25/Gln-tRNA_synth"/>
</dbReference>
<evidence type="ECO:0000313" key="9">
    <source>
        <dbReference type="EMBL" id="KXA22311.1"/>
    </source>
</evidence>
<evidence type="ECO:0000259" key="8">
    <source>
        <dbReference type="Pfam" id="PF14693"/>
    </source>
</evidence>
<keyword evidence="3 5" id="KW-0689">Ribosomal protein</keyword>
<dbReference type="Gene3D" id="2.40.240.10">
    <property type="entry name" value="Ribosomal Protein L25, Chain P"/>
    <property type="match status" value="1"/>
</dbReference>
<dbReference type="eggNOG" id="COG1825">
    <property type="taxonomic scope" value="Bacteria"/>
</dbReference>
<evidence type="ECO:0000256" key="6">
    <source>
        <dbReference type="SAM" id="MobiDB-lite"/>
    </source>
</evidence>
<dbReference type="InterPro" id="IPR029751">
    <property type="entry name" value="Ribosomal_L25_dom"/>
</dbReference>
<dbReference type="PATRIC" id="fig|2702.100.peg.329"/>
<feature type="domain" description="Large ribosomal subunit protein bL25 L25" evidence="7">
    <location>
        <begin position="34"/>
        <end position="118"/>
    </location>
</feature>
<dbReference type="CDD" id="cd00495">
    <property type="entry name" value="Ribosomal_L25_TL5_CTC"/>
    <property type="match status" value="1"/>
</dbReference>
<feature type="region of interest" description="Disordered" evidence="6">
    <location>
        <begin position="205"/>
        <end position="230"/>
    </location>
</feature>
<feature type="domain" description="Large ribosomal subunit protein bL25 beta" evidence="8">
    <location>
        <begin position="126"/>
        <end position="205"/>
    </location>
</feature>
<dbReference type="Pfam" id="PF14693">
    <property type="entry name" value="Ribosomal_TL5_C"/>
    <property type="match status" value="1"/>
</dbReference>
<dbReference type="GO" id="GO:0003735">
    <property type="term" value="F:structural constituent of ribosome"/>
    <property type="evidence" value="ECO:0007669"/>
    <property type="project" value="InterPro"/>
</dbReference>
<dbReference type="PANTHER" id="PTHR33284">
    <property type="entry name" value="RIBOSOMAL PROTEIN L25/GLN-TRNA SYNTHETASE, ANTI-CODON-BINDING DOMAIN-CONTAINING PROTEIN"/>
    <property type="match status" value="1"/>
</dbReference>
<dbReference type="Gene3D" id="2.170.120.20">
    <property type="entry name" value="Ribosomal protein L25, beta domain"/>
    <property type="match status" value="1"/>
</dbReference>
<comment type="caution">
    <text evidence="9">The sequence shown here is derived from an EMBL/GenBank/DDBJ whole genome shotgun (WGS) entry which is preliminary data.</text>
</comment>
<organism evidence="9 10">
    <name type="scientific">Gardnerella vaginalis</name>
    <dbReference type="NCBI Taxonomy" id="2702"/>
    <lineage>
        <taxon>Bacteria</taxon>
        <taxon>Bacillati</taxon>
        <taxon>Actinomycetota</taxon>
        <taxon>Actinomycetes</taxon>
        <taxon>Bifidobacteriales</taxon>
        <taxon>Bifidobacteriaceae</taxon>
        <taxon>Gardnerella</taxon>
    </lineage>
</organism>
<dbReference type="NCBIfam" id="TIGR00731">
    <property type="entry name" value="bL25_bact_ctc"/>
    <property type="match status" value="1"/>
</dbReference>
<dbReference type="InterPro" id="IPR001021">
    <property type="entry name" value="Ribosomal_bL25_long"/>
</dbReference>
<dbReference type="Pfam" id="PF01386">
    <property type="entry name" value="Ribosomal_L25p"/>
    <property type="match status" value="1"/>
</dbReference>
<dbReference type="GO" id="GO:0022625">
    <property type="term" value="C:cytosolic large ribosomal subunit"/>
    <property type="evidence" value="ECO:0007669"/>
    <property type="project" value="TreeGrafter"/>
</dbReference>
<evidence type="ECO:0000256" key="4">
    <source>
        <dbReference type="ARBA" id="ARBA00023274"/>
    </source>
</evidence>
<evidence type="ECO:0000256" key="3">
    <source>
        <dbReference type="ARBA" id="ARBA00022980"/>
    </source>
</evidence>
<dbReference type="GO" id="GO:0008097">
    <property type="term" value="F:5S rRNA binding"/>
    <property type="evidence" value="ECO:0007669"/>
    <property type="project" value="InterPro"/>
</dbReference>
<dbReference type="HAMAP" id="MF_01334">
    <property type="entry name" value="Ribosomal_bL25_CTC"/>
    <property type="match status" value="1"/>
</dbReference>
<dbReference type="PANTHER" id="PTHR33284:SF1">
    <property type="entry name" value="RIBOSOMAL PROTEIN L25_GLN-TRNA SYNTHETASE, ANTI-CODON-BINDING DOMAIN-CONTAINING PROTEIN"/>
    <property type="match status" value="1"/>
</dbReference>
<reference evidence="9 10" key="1">
    <citation type="submission" date="2016-01" db="EMBL/GenBank/DDBJ databases">
        <authorList>
            <person name="Oliw E.H."/>
        </authorList>
    </citation>
    <scope>NUCLEOTIDE SEQUENCE [LARGE SCALE GENOMIC DNA]</scope>
    <source>
        <strain evidence="9 10">PSS_7772B</strain>
    </source>
</reference>
<evidence type="ECO:0000256" key="2">
    <source>
        <dbReference type="ARBA" id="ARBA00022884"/>
    </source>
</evidence>